<keyword evidence="6" id="KW-0472">Membrane</keyword>
<dbReference type="GO" id="GO:0005886">
    <property type="term" value="C:plasma membrane"/>
    <property type="evidence" value="ECO:0007669"/>
    <property type="project" value="UniProtKB-SubCell"/>
</dbReference>
<accession>A0A5S9M2K4</accession>
<keyword evidence="5" id="KW-1133">Transmembrane helix</keyword>
<evidence type="ECO:0000313" key="9">
    <source>
        <dbReference type="Proteomes" id="UP000464658"/>
    </source>
</evidence>
<dbReference type="SUPFAM" id="SSF53649">
    <property type="entry name" value="Alkaline phosphatase-like"/>
    <property type="match status" value="1"/>
</dbReference>
<dbReference type="CDD" id="cd16015">
    <property type="entry name" value="LTA_synthase"/>
    <property type="match status" value="1"/>
</dbReference>
<evidence type="ECO:0000256" key="6">
    <source>
        <dbReference type="ARBA" id="ARBA00023136"/>
    </source>
</evidence>
<comment type="subcellular location">
    <subcellularLocation>
        <location evidence="1">Cell membrane</location>
        <topology evidence="1">Multi-pass membrane protein</topology>
    </subcellularLocation>
</comment>
<dbReference type="EMBL" id="AP021906">
    <property type="protein sequence ID" value="BBP87820.1"/>
    <property type="molecule type" value="Genomic_DNA"/>
</dbReference>
<dbReference type="InterPro" id="IPR017850">
    <property type="entry name" value="Alkaline_phosphatase_core_sf"/>
</dbReference>
<dbReference type="InterPro" id="IPR050448">
    <property type="entry name" value="OpgB/LTA_synthase_biosynth"/>
</dbReference>
<protein>
    <recommendedName>
        <fullName evidence="7">Sulfatase N-terminal domain-containing protein</fullName>
    </recommendedName>
</protein>
<dbReference type="PANTHER" id="PTHR47371">
    <property type="entry name" value="LIPOTEICHOIC ACID SYNTHASE"/>
    <property type="match status" value="1"/>
</dbReference>
<name>A0A5S9M2K4_BACIA</name>
<evidence type="ECO:0000256" key="3">
    <source>
        <dbReference type="ARBA" id="ARBA00022475"/>
    </source>
</evidence>
<dbReference type="PANTHER" id="PTHR47371:SF3">
    <property type="entry name" value="PHOSPHOGLYCEROL TRANSFERASE I"/>
    <property type="match status" value="1"/>
</dbReference>
<sequence length="163" mass="19403">MKKDQYTSAEFHGNTKTFWNRNEMFKSFGYDRFYDSEYYDMNEQDTKNYGLKDKPFFKESMPILKNMKQPFYSKFITLSNHFPFGMDEGDTDFEPGDFGDSVVDNYFQSAHYLDEAIEQFFNDLKKSGLYDNTVVIMYGDHYGISENHNEAMEKVTGQKNWRL</sequence>
<keyword evidence="3" id="KW-1003">Cell membrane</keyword>
<feature type="domain" description="Sulfatase N-terminal" evidence="7">
    <location>
        <begin position="1"/>
        <end position="147"/>
    </location>
</feature>
<proteinExistence type="predicted"/>
<dbReference type="Pfam" id="PF00884">
    <property type="entry name" value="Sulfatase"/>
    <property type="match status" value="1"/>
</dbReference>
<dbReference type="Gene3D" id="3.40.720.10">
    <property type="entry name" value="Alkaline Phosphatase, subunit A"/>
    <property type="match status" value="1"/>
</dbReference>
<organism evidence="8 9">
    <name type="scientific">Bacillus safensis</name>
    <dbReference type="NCBI Taxonomy" id="561879"/>
    <lineage>
        <taxon>Bacteria</taxon>
        <taxon>Bacillati</taxon>
        <taxon>Bacillota</taxon>
        <taxon>Bacilli</taxon>
        <taxon>Bacillales</taxon>
        <taxon>Bacillaceae</taxon>
        <taxon>Bacillus</taxon>
    </lineage>
</organism>
<evidence type="ECO:0000256" key="1">
    <source>
        <dbReference type="ARBA" id="ARBA00004651"/>
    </source>
</evidence>
<evidence type="ECO:0000313" key="8">
    <source>
        <dbReference type="EMBL" id="BBP87820.1"/>
    </source>
</evidence>
<dbReference type="InterPro" id="IPR000917">
    <property type="entry name" value="Sulfatase_N"/>
</dbReference>
<dbReference type="AlphaFoldDB" id="A0A5S9M2K4"/>
<keyword evidence="4" id="KW-0812">Transmembrane</keyword>
<evidence type="ECO:0000259" key="7">
    <source>
        <dbReference type="Pfam" id="PF00884"/>
    </source>
</evidence>
<gene>
    <name evidence="8" type="ORF">BsIDN1_14380</name>
</gene>
<reference evidence="8 9" key="1">
    <citation type="submission" date="2019-12" db="EMBL/GenBank/DDBJ databases">
        <title>Full genome sequence of a Bacillus safensis strain isolated from commercially available natto in Indonesia.</title>
        <authorList>
            <person name="Yoshida M."/>
            <person name="Uomi M."/>
            <person name="Waturangi D."/>
            <person name="Ekaputri J.J."/>
            <person name="Setiamarga D.H.E."/>
        </authorList>
    </citation>
    <scope>NUCLEOTIDE SEQUENCE [LARGE SCALE GENOMIC DNA]</scope>
    <source>
        <strain evidence="8 9">IDN1</strain>
    </source>
</reference>
<dbReference type="Proteomes" id="UP000464658">
    <property type="component" value="Chromosome"/>
</dbReference>
<evidence type="ECO:0000256" key="4">
    <source>
        <dbReference type="ARBA" id="ARBA00022692"/>
    </source>
</evidence>
<comment type="pathway">
    <text evidence="2">Cell wall biogenesis; lipoteichoic acid biosynthesis.</text>
</comment>
<evidence type="ECO:0000256" key="5">
    <source>
        <dbReference type="ARBA" id="ARBA00022989"/>
    </source>
</evidence>
<evidence type="ECO:0000256" key="2">
    <source>
        <dbReference type="ARBA" id="ARBA00004936"/>
    </source>
</evidence>